<proteinExistence type="predicted"/>
<comment type="caution">
    <text evidence="1">The sequence shown here is derived from an EMBL/GenBank/DDBJ whole genome shotgun (WGS) entry which is preliminary data.</text>
</comment>
<keyword evidence="2" id="KW-1185">Reference proteome</keyword>
<dbReference type="Proteomes" id="UP000248924">
    <property type="component" value="Unassembled WGS sequence"/>
</dbReference>
<gene>
    <name evidence="1" type="ORF">C1I95_06040</name>
</gene>
<evidence type="ECO:0000313" key="2">
    <source>
        <dbReference type="Proteomes" id="UP000248924"/>
    </source>
</evidence>
<evidence type="ECO:0000313" key="1">
    <source>
        <dbReference type="EMBL" id="PZG22146.1"/>
    </source>
</evidence>
<name>A0A2W2ECT4_9ACTN</name>
<organism evidence="1 2">
    <name type="scientific">Micromonospora craterilacus</name>
    <dbReference type="NCBI Taxonomy" id="1655439"/>
    <lineage>
        <taxon>Bacteria</taxon>
        <taxon>Bacillati</taxon>
        <taxon>Actinomycetota</taxon>
        <taxon>Actinomycetes</taxon>
        <taxon>Micromonosporales</taxon>
        <taxon>Micromonosporaceae</taxon>
        <taxon>Micromonospora</taxon>
    </lineage>
</organism>
<dbReference type="EMBL" id="POTY01000022">
    <property type="protein sequence ID" value="PZG22146.1"/>
    <property type="molecule type" value="Genomic_DNA"/>
</dbReference>
<accession>A0A2W2ECT4</accession>
<sequence>MWAKIDVPCVGGPVDGRSLIVPVDDDGWPPTTIDQSWLWIEYGSELLNADVDGVYELEPIAGGGPPWVYVWATAKPSSAPGR</sequence>
<dbReference type="OrthoDB" id="3392318at2"/>
<dbReference type="AlphaFoldDB" id="A0A2W2ECT4"/>
<reference evidence="1 2" key="1">
    <citation type="submission" date="2018-01" db="EMBL/GenBank/DDBJ databases">
        <title>Draft genome sequence of Jishengella sp. NA12.</title>
        <authorList>
            <person name="Sahin N."/>
            <person name="Ay H."/>
            <person name="Saygin H."/>
        </authorList>
    </citation>
    <scope>NUCLEOTIDE SEQUENCE [LARGE SCALE GENOMIC DNA]</scope>
    <source>
        <strain evidence="1 2">NA12</strain>
    </source>
</reference>
<dbReference type="RefSeq" id="WP_111212764.1">
    <property type="nucleotide sequence ID" value="NZ_POTY01000022.1"/>
</dbReference>
<protein>
    <submittedName>
        <fullName evidence="1">Uncharacterized protein</fullName>
    </submittedName>
</protein>